<dbReference type="PIRSF" id="PIRSF014899">
    <property type="entry name" value="UCP014899"/>
    <property type="match status" value="1"/>
</dbReference>
<comment type="caution">
    <text evidence="2">The sequence shown here is derived from an EMBL/GenBank/DDBJ whole genome shotgun (WGS) entry which is preliminary data.</text>
</comment>
<dbReference type="InterPro" id="IPR019261">
    <property type="entry name" value="PARG_cat_microbial"/>
</dbReference>
<evidence type="ECO:0000313" key="3">
    <source>
        <dbReference type="Proteomes" id="UP000887097"/>
    </source>
</evidence>
<dbReference type="NCBIfam" id="TIGR02452">
    <property type="entry name" value="TIGR02452 family protein"/>
    <property type="match status" value="1"/>
</dbReference>
<dbReference type="Pfam" id="PF10021">
    <property type="entry name" value="PARG_cat_microb"/>
    <property type="match status" value="1"/>
</dbReference>
<dbReference type="InterPro" id="IPR012664">
    <property type="entry name" value="CHP02452"/>
</dbReference>
<dbReference type="PANTHER" id="PTHR35596">
    <property type="entry name" value="DUF2263 DOMAIN-CONTAINING PROTEIN"/>
    <property type="match status" value="1"/>
</dbReference>
<dbReference type="Gene3D" id="3.40.220.10">
    <property type="entry name" value="Leucine Aminopeptidase, subunit E, domain 1"/>
    <property type="match status" value="1"/>
</dbReference>
<name>A0AA37MNG7_XYLRU</name>
<evidence type="ECO:0000313" key="2">
    <source>
        <dbReference type="EMBL" id="GJG32747.1"/>
    </source>
</evidence>
<dbReference type="RefSeq" id="WP_049769055.1">
    <property type="nucleotide sequence ID" value="NZ_BPTT01000001.1"/>
</dbReference>
<proteinExistence type="predicted"/>
<dbReference type="PANTHER" id="PTHR35596:SF1">
    <property type="entry name" value="MICROBIAL-TYPE PARG CATALYTIC DOMAIN-CONTAINING PROTEIN"/>
    <property type="match status" value="1"/>
</dbReference>
<organism evidence="2 3">
    <name type="scientific">Xylanibacter ruminicola</name>
    <name type="common">Prevotella ruminicola</name>
    <dbReference type="NCBI Taxonomy" id="839"/>
    <lineage>
        <taxon>Bacteria</taxon>
        <taxon>Pseudomonadati</taxon>
        <taxon>Bacteroidota</taxon>
        <taxon>Bacteroidia</taxon>
        <taxon>Bacteroidales</taxon>
        <taxon>Prevotellaceae</taxon>
        <taxon>Xylanibacter</taxon>
    </lineage>
</organism>
<sequence>MNKSDYRKINREVMTDTKLQYETIPELKEAVENSIERQYMVSQEDNIDQPVVDSSHTKYLCSGKRSFEAAKDYKGKKVAVLNFANNHTIGGAPFSAGAQEESLCRCSTLLPCLEAMSEPFYQKHIRQFESGEINYMGNDDLIYTPDVVVFKTDERTDPIYPKMMDRSEWYKVDVITSAAPQLRRVRTLPVNYNDVIFGRIKKILDVAAKEHVEVLILGAWGCGAFKNDAKVVSDTFYTLLKNYNFEVVEFALSDPAYVTNSPFNKCNS</sequence>
<gene>
    <name evidence="2" type="ORF">PRMUPPPA20_08560</name>
</gene>
<accession>A0AA37MNG7</accession>
<dbReference type="GeneID" id="31499894"/>
<reference evidence="2" key="1">
    <citation type="submission" date="2021-08" db="EMBL/GenBank/DDBJ databases">
        <title>Prevotella lacticifex sp. nov., isolated from rumen of cow.</title>
        <authorList>
            <person name="Shinkai T."/>
            <person name="Ikeyama N."/>
            <person name="Kumagai M."/>
            <person name="Ohmori H."/>
            <person name="Sakamoto M."/>
            <person name="Ohkuma M."/>
            <person name="Mitsumori M."/>
        </authorList>
    </citation>
    <scope>NUCLEOTIDE SEQUENCE</scope>
    <source>
        <strain evidence="2">JCM 8259</strain>
    </source>
</reference>
<dbReference type="InterPro" id="IPR043472">
    <property type="entry name" value="Macro_dom-like"/>
</dbReference>
<dbReference type="EMBL" id="BPTT01000001">
    <property type="protein sequence ID" value="GJG32747.1"/>
    <property type="molecule type" value="Genomic_DNA"/>
</dbReference>
<dbReference type="Proteomes" id="UP000887097">
    <property type="component" value="Unassembled WGS sequence"/>
</dbReference>
<feature type="domain" description="Microbial-type PARG catalytic" evidence="1">
    <location>
        <begin position="26"/>
        <end position="151"/>
    </location>
</feature>
<protein>
    <recommendedName>
        <fullName evidence="1">Microbial-type PARG catalytic domain-containing protein</fullName>
    </recommendedName>
</protein>
<evidence type="ECO:0000259" key="1">
    <source>
        <dbReference type="Pfam" id="PF10021"/>
    </source>
</evidence>
<dbReference type="AlphaFoldDB" id="A0AA37MNG7"/>